<keyword evidence="4 7" id="KW-0812">Transmembrane</keyword>
<comment type="caution">
    <text evidence="9">The sequence shown here is derived from an EMBL/GenBank/DDBJ whole genome shotgun (WGS) entry which is preliminary data.</text>
</comment>
<evidence type="ECO:0000313" key="9">
    <source>
        <dbReference type="EMBL" id="MCS0494642.1"/>
    </source>
</evidence>
<dbReference type="EMBL" id="JANTHZ010000002">
    <property type="protein sequence ID" value="MCS0494642.1"/>
    <property type="molecule type" value="Genomic_DNA"/>
</dbReference>
<dbReference type="CDD" id="cd06261">
    <property type="entry name" value="TM_PBP2"/>
    <property type="match status" value="1"/>
</dbReference>
<dbReference type="GO" id="GO:0055085">
    <property type="term" value="P:transmembrane transport"/>
    <property type="evidence" value="ECO:0007669"/>
    <property type="project" value="InterPro"/>
</dbReference>
<keyword evidence="10" id="KW-1185">Reference proteome</keyword>
<evidence type="ECO:0000256" key="6">
    <source>
        <dbReference type="ARBA" id="ARBA00023136"/>
    </source>
</evidence>
<feature type="transmembrane region" description="Helical" evidence="7">
    <location>
        <begin position="212"/>
        <end position="231"/>
    </location>
</feature>
<evidence type="ECO:0000256" key="4">
    <source>
        <dbReference type="ARBA" id="ARBA00022692"/>
    </source>
</evidence>
<keyword evidence="5 7" id="KW-1133">Transmembrane helix</keyword>
<dbReference type="InterPro" id="IPR035906">
    <property type="entry name" value="MetI-like_sf"/>
</dbReference>
<feature type="transmembrane region" description="Helical" evidence="7">
    <location>
        <begin position="33"/>
        <end position="55"/>
    </location>
</feature>
<dbReference type="InterPro" id="IPR000515">
    <property type="entry name" value="MetI-like"/>
</dbReference>
<reference evidence="9" key="1">
    <citation type="submission" date="2022-08" db="EMBL/GenBank/DDBJ databases">
        <authorList>
            <person name="Li F."/>
        </authorList>
    </citation>
    <scope>NUCLEOTIDE SEQUENCE</scope>
    <source>
        <strain evidence="9">MQZ15Z-1</strain>
    </source>
</reference>
<comment type="subcellular location">
    <subcellularLocation>
        <location evidence="1 7">Cell membrane</location>
        <topology evidence="1 7">Multi-pass membrane protein</topology>
    </subcellularLocation>
</comment>
<feature type="transmembrane region" description="Helical" evidence="7">
    <location>
        <begin position="129"/>
        <end position="150"/>
    </location>
</feature>
<dbReference type="InterPro" id="IPR050901">
    <property type="entry name" value="BP-dep_ABC_trans_perm"/>
</dbReference>
<dbReference type="AlphaFoldDB" id="A0A9X2PFQ8"/>
<dbReference type="SUPFAM" id="SSF161098">
    <property type="entry name" value="MetI-like"/>
    <property type="match status" value="1"/>
</dbReference>
<proteinExistence type="inferred from homology"/>
<protein>
    <submittedName>
        <fullName evidence="9">Carbohydrate ABC transporter permease</fullName>
    </submittedName>
</protein>
<dbReference type="PROSITE" id="PS50928">
    <property type="entry name" value="ABC_TM1"/>
    <property type="match status" value="1"/>
</dbReference>
<dbReference type="PANTHER" id="PTHR32243:SF18">
    <property type="entry name" value="INNER MEMBRANE ABC TRANSPORTER PERMEASE PROTEIN YCJP"/>
    <property type="match status" value="1"/>
</dbReference>
<evidence type="ECO:0000256" key="2">
    <source>
        <dbReference type="ARBA" id="ARBA00022448"/>
    </source>
</evidence>
<dbReference type="PANTHER" id="PTHR32243">
    <property type="entry name" value="MALTOSE TRANSPORT SYSTEM PERMEASE-RELATED"/>
    <property type="match status" value="1"/>
</dbReference>
<sequence>MSTTELSLAGSQPGGLGRYNRQAADLHYVTSRVMVYLLAFTAVSVIGFPLFWMVICSFKTSTELYQFPPAFLPHDWTLTNYRDLFIQTNFPIYFVNSLVVAGGATLLSLVVGGLGAYSLSRFKFAGMRTVSMLTLLCYMLPEVLLVIPLYLFVVDLGMADTLISLIIANTAFTLPLTMWFMRSYFNAIPASLEESAMIDGCSRFQAMRKVTLPLALPGLVSVGVFSFNHAWNEFLFALVFTSSETKKVLSLGLATWIGQDNIYSWGMLLAGAVLVTIPVVLFYLLVQRRLVVGLSEGGVKGE</sequence>
<evidence type="ECO:0000256" key="1">
    <source>
        <dbReference type="ARBA" id="ARBA00004651"/>
    </source>
</evidence>
<feature type="transmembrane region" description="Helical" evidence="7">
    <location>
        <begin position="262"/>
        <end position="286"/>
    </location>
</feature>
<organism evidence="9 10">
    <name type="scientific">Ancylobacter mangrovi</name>
    <dbReference type="NCBI Taxonomy" id="2972472"/>
    <lineage>
        <taxon>Bacteria</taxon>
        <taxon>Pseudomonadati</taxon>
        <taxon>Pseudomonadota</taxon>
        <taxon>Alphaproteobacteria</taxon>
        <taxon>Hyphomicrobiales</taxon>
        <taxon>Xanthobacteraceae</taxon>
        <taxon>Ancylobacter</taxon>
    </lineage>
</organism>
<dbReference type="Pfam" id="PF00528">
    <property type="entry name" value="BPD_transp_1"/>
    <property type="match status" value="1"/>
</dbReference>
<keyword evidence="6 7" id="KW-0472">Membrane</keyword>
<evidence type="ECO:0000313" key="10">
    <source>
        <dbReference type="Proteomes" id="UP001151088"/>
    </source>
</evidence>
<name>A0A9X2PFQ8_9HYPH</name>
<keyword evidence="3" id="KW-1003">Cell membrane</keyword>
<evidence type="ECO:0000256" key="3">
    <source>
        <dbReference type="ARBA" id="ARBA00022475"/>
    </source>
</evidence>
<comment type="similarity">
    <text evidence="7">Belongs to the binding-protein-dependent transport system permease family.</text>
</comment>
<evidence type="ECO:0000256" key="5">
    <source>
        <dbReference type="ARBA" id="ARBA00022989"/>
    </source>
</evidence>
<dbReference type="RefSeq" id="WP_258731667.1">
    <property type="nucleotide sequence ID" value="NZ_JANTHZ010000002.1"/>
</dbReference>
<keyword evidence="2 7" id="KW-0813">Transport</keyword>
<feature type="domain" description="ABC transmembrane type-1" evidence="8">
    <location>
        <begin position="94"/>
        <end position="286"/>
    </location>
</feature>
<feature type="transmembrane region" description="Helical" evidence="7">
    <location>
        <begin position="92"/>
        <end position="117"/>
    </location>
</feature>
<accession>A0A9X2PFQ8</accession>
<evidence type="ECO:0000259" key="8">
    <source>
        <dbReference type="PROSITE" id="PS50928"/>
    </source>
</evidence>
<dbReference type="Gene3D" id="1.10.3720.10">
    <property type="entry name" value="MetI-like"/>
    <property type="match status" value="1"/>
</dbReference>
<feature type="transmembrane region" description="Helical" evidence="7">
    <location>
        <begin position="162"/>
        <end position="181"/>
    </location>
</feature>
<evidence type="ECO:0000256" key="7">
    <source>
        <dbReference type="RuleBase" id="RU363032"/>
    </source>
</evidence>
<dbReference type="GO" id="GO:0005886">
    <property type="term" value="C:plasma membrane"/>
    <property type="evidence" value="ECO:0007669"/>
    <property type="project" value="UniProtKB-SubCell"/>
</dbReference>
<gene>
    <name evidence="9" type="ORF">NVS89_05990</name>
</gene>
<dbReference type="Proteomes" id="UP001151088">
    <property type="component" value="Unassembled WGS sequence"/>
</dbReference>